<dbReference type="EMBL" id="CP036298">
    <property type="protein sequence ID" value="QDV24270.1"/>
    <property type="molecule type" value="Genomic_DNA"/>
</dbReference>
<dbReference type="InterPro" id="IPR013324">
    <property type="entry name" value="RNA_pol_sigma_r3/r4-like"/>
</dbReference>
<dbReference type="InterPro" id="IPR014284">
    <property type="entry name" value="RNA_pol_sigma-70_dom"/>
</dbReference>
<dbReference type="Pfam" id="PF08281">
    <property type="entry name" value="Sigma70_r4_2"/>
    <property type="match status" value="1"/>
</dbReference>
<dbReference type="Gene3D" id="1.10.1740.10">
    <property type="match status" value="1"/>
</dbReference>
<dbReference type="OrthoDB" id="260857at2"/>
<evidence type="ECO:0000313" key="7">
    <source>
        <dbReference type="Proteomes" id="UP000318017"/>
    </source>
</evidence>
<dbReference type="GO" id="GO:0006352">
    <property type="term" value="P:DNA-templated transcription initiation"/>
    <property type="evidence" value="ECO:0007669"/>
    <property type="project" value="InterPro"/>
</dbReference>
<proteinExistence type="inferred from homology"/>
<protein>
    <submittedName>
        <fullName evidence="6">RNA polymerase sigma factor</fullName>
    </submittedName>
</protein>
<evidence type="ECO:0000256" key="3">
    <source>
        <dbReference type="ARBA" id="ARBA00023082"/>
    </source>
</evidence>
<dbReference type="InterPro" id="IPR039425">
    <property type="entry name" value="RNA_pol_sigma-70-like"/>
</dbReference>
<evidence type="ECO:0000313" key="6">
    <source>
        <dbReference type="EMBL" id="QDV24270.1"/>
    </source>
</evidence>
<keyword evidence="4" id="KW-0804">Transcription</keyword>
<dbReference type="KEGG" id="ahel:Q31a_25850"/>
<keyword evidence="7" id="KW-1185">Reference proteome</keyword>
<dbReference type="AlphaFoldDB" id="A0A518G6Q3"/>
<dbReference type="GO" id="GO:0016987">
    <property type="term" value="F:sigma factor activity"/>
    <property type="evidence" value="ECO:0007669"/>
    <property type="project" value="UniProtKB-KW"/>
</dbReference>
<evidence type="ECO:0000259" key="5">
    <source>
        <dbReference type="Pfam" id="PF08281"/>
    </source>
</evidence>
<dbReference type="GO" id="GO:0003677">
    <property type="term" value="F:DNA binding"/>
    <property type="evidence" value="ECO:0007669"/>
    <property type="project" value="InterPro"/>
</dbReference>
<keyword evidence="2" id="KW-0805">Transcription regulation</keyword>
<dbReference type="CDD" id="cd06171">
    <property type="entry name" value="Sigma70_r4"/>
    <property type="match status" value="1"/>
</dbReference>
<dbReference type="PANTHER" id="PTHR43133:SF51">
    <property type="entry name" value="RNA POLYMERASE SIGMA FACTOR"/>
    <property type="match status" value="1"/>
</dbReference>
<evidence type="ECO:0000256" key="2">
    <source>
        <dbReference type="ARBA" id="ARBA00023015"/>
    </source>
</evidence>
<comment type="similarity">
    <text evidence="1">Belongs to the sigma-70 factor family. ECF subfamily.</text>
</comment>
<gene>
    <name evidence="6" type="ORF">Q31a_25850</name>
</gene>
<evidence type="ECO:0000256" key="1">
    <source>
        <dbReference type="ARBA" id="ARBA00010641"/>
    </source>
</evidence>
<evidence type="ECO:0000256" key="4">
    <source>
        <dbReference type="ARBA" id="ARBA00023163"/>
    </source>
</evidence>
<reference evidence="6 7" key="1">
    <citation type="submission" date="2019-02" db="EMBL/GenBank/DDBJ databases">
        <title>Deep-cultivation of Planctomycetes and their phenomic and genomic characterization uncovers novel biology.</title>
        <authorList>
            <person name="Wiegand S."/>
            <person name="Jogler M."/>
            <person name="Boedeker C."/>
            <person name="Pinto D."/>
            <person name="Vollmers J."/>
            <person name="Rivas-Marin E."/>
            <person name="Kohn T."/>
            <person name="Peeters S.H."/>
            <person name="Heuer A."/>
            <person name="Rast P."/>
            <person name="Oberbeckmann S."/>
            <person name="Bunk B."/>
            <person name="Jeske O."/>
            <person name="Meyerdierks A."/>
            <person name="Storesund J.E."/>
            <person name="Kallscheuer N."/>
            <person name="Luecker S."/>
            <person name="Lage O.M."/>
            <person name="Pohl T."/>
            <person name="Merkel B.J."/>
            <person name="Hornburger P."/>
            <person name="Mueller R.-W."/>
            <person name="Bruemmer F."/>
            <person name="Labrenz M."/>
            <person name="Spormann A.M."/>
            <person name="Op den Camp H."/>
            <person name="Overmann J."/>
            <person name="Amann R."/>
            <person name="Jetten M.S.M."/>
            <person name="Mascher T."/>
            <person name="Medema M.H."/>
            <person name="Devos D.P."/>
            <person name="Kaster A.-K."/>
            <person name="Ovreas L."/>
            <person name="Rohde M."/>
            <person name="Galperin M.Y."/>
            <person name="Jogler C."/>
        </authorList>
    </citation>
    <scope>NUCLEOTIDE SEQUENCE [LARGE SCALE GENOMIC DNA]</scope>
    <source>
        <strain evidence="6 7">Q31a</strain>
    </source>
</reference>
<dbReference type="Gene3D" id="1.10.10.10">
    <property type="entry name" value="Winged helix-like DNA-binding domain superfamily/Winged helix DNA-binding domain"/>
    <property type="match status" value="1"/>
</dbReference>
<dbReference type="SUPFAM" id="SSF88659">
    <property type="entry name" value="Sigma3 and sigma4 domains of RNA polymerase sigma factors"/>
    <property type="match status" value="1"/>
</dbReference>
<dbReference type="PANTHER" id="PTHR43133">
    <property type="entry name" value="RNA POLYMERASE ECF-TYPE SIGMA FACTO"/>
    <property type="match status" value="1"/>
</dbReference>
<dbReference type="InterPro" id="IPR013249">
    <property type="entry name" value="RNA_pol_sigma70_r4_t2"/>
</dbReference>
<feature type="domain" description="RNA polymerase sigma factor 70 region 4 type 2" evidence="5">
    <location>
        <begin position="129"/>
        <end position="180"/>
    </location>
</feature>
<dbReference type="InterPro" id="IPR013325">
    <property type="entry name" value="RNA_pol_sigma_r2"/>
</dbReference>
<dbReference type="Proteomes" id="UP000318017">
    <property type="component" value="Chromosome"/>
</dbReference>
<organism evidence="6 7">
    <name type="scientific">Aureliella helgolandensis</name>
    <dbReference type="NCBI Taxonomy" id="2527968"/>
    <lineage>
        <taxon>Bacteria</taxon>
        <taxon>Pseudomonadati</taxon>
        <taxon>Planctomycetota</taxon>
        <taxon>Planctomycetia</taxon>
        <taxon>Pirellulales</taxon>
        <taxon>Pirellulaceae</taxon>
        <taxon>Aureliella</taxon>
    </lineage>
</organism>
<keyword evidence="3" id="KW-0731">Sigma factor</keyword>
<accession>A0A518G6Q3</accession>
<name>A0A518G6Q3_9BACT</name>
<dbReference type="SUPFAM" id="SSF88946">
    <property type="entry name" value="Sigma2 domain of RNA polymerase sigma factors"/>
    <property type="match status" value="1"/>
</dbReference>
<dbReference type="InterPro" id="IPR036388">
    <property type="entry name" value="WH-like_DNA-bd_sf"/>
</dbReference>
<sequence length="184" mass="20714">MVLSDLDRSLISECLNQTEGAWEEFIERYIHLITHVVNSSAKLRCTELSEQARDDVVAEVLLSFVDNDYAVLRRFQGNSSLGTYLVVVARRIATRKLSQVRRTTALPSDALPEAVEQTNDSLGLDDVDEVRSLLGQLPEGEATAIRMFHLEHRNYGEIGTQMGIPENSVGPLLSQARKRMRDMR</sequence>
<dbReference type="NCBIfam" id="TIGR02937">
    <property type="entry name" value="sigma70-ECF"/>
    <property type="match status" value="1"/>
</dbReference>